<comment type="cofactor">
    <cofactor evidence="1">
        <name>FMN</name>
        <dbReference type="ChEBI" id="CHEBI:58210"/>
    </cofactor>
</comment>
<evidence type="ECO:0000256" key="3">
    <source>
        <dbReference type="ARBA" id="ARBA00038054"/>
    </source>
</evidence>
<dbReference type="GO" id="GO:0016646">
    <property type="term" value="F:oxidoreductase activity, acting on the CH-NH group of donors, NAD or NADP as acceptor"/>
    <property type="evidence" value="ECO:0007669"/>
    <property type="project" value="UniProtKB-ARBA"/>
</dbReference>
<accession>A0AAJ2WZY2</accession>
<dbReference type="Gene3D" id="2.30.110.10">
    <property type="entry name" value="Electron Transport, Fmn-binding Protein, Chain A"/>
    <property type="match status" value="1"/>
</dbReference>
<keyword evidence="2" id="KW-0285">Flavoprotein</keyword>
<dbReference type="SMART" id="SM00903">
    <property type="entry name" value="Flavin_Reduct"/>
    <property type="match status" value="1"/>
</dbReference>
<evidence type="ECO:0000259" key="4">
    <source>
        <dbReference type="SMART" id="SM00903"/>
    </source>
</evidence>
<dbReference type="AlphaFoldDB" id="A0AAJ2WZY2"/>
<comment type="caution">
    <text evidence="5">The sequence shown here is derived from an EMBL/GenBank/DDBJ whole genome shotgun (WGS) entry which is preliminary data.</text>
</comment>
<gene>
    <name evidence="5" type="ORF">LLE72_002070</name>
</gene>
<organism evidence="5 6">
    <name type="scientific">Xanthomonas campestris pv. papavericola</name>
    <dbReference type="NCBI Taxonomy" id="487881"/>
    <lineage>
        <taxon>Bacteria</taxon>
        <taxon>Pseudomonadati</taxon>
        <taxon>Pseudomonadota</taxon>
        <taxon>Gammaproteobacteria</taxon>
        <taxon>Lysobacterales</taxon>
        <taxon>Lysobacteraceae</taxon>
        <taxon>Xanthomonas</taxon>
    </lineage>
</organism>
<reference evidence="5" key="2">
    <citation type="submission" date="2024-01" db="EMBL/GenBank/DDBJ databases">
        <title>Long-read genome sequencing of X. campestris pv. papavericola.</title>
        <authorList>
            <person name="Hussain R.M.F."/>
            <person name="Greer S."/>
            <person name="Harrison J."/>
            <person name="Grant M."/>
            <person name="Vicente J."/>
            <person name="Studholme D.J."/>
        </authorList>
    </citation>
    <scope>NUCLEOTIDE SEQUENCE</scope>
    <source>
        <strain evidence="5">NCPPB 2970</strain>
    </source>
</reference>
<dbReference type="InterPro" id="IPR002563">
    <property type="entry name" value="Flavin_Rdtase-like_dom"/>
</dbReference>
<reference evidence="5" key="1">
    <citation type="submission" date="2021-10" db="EMBL/GenBank/DDBJ databases">
        <authorList>
            <person name="Hussein R."/>
            <person name="Harrison J."/>
            <person name="Studholme D.J."/>
            <person name="Vicente J."/>
            <person name="Grant M."/>
        </authorList>
    </citation>
    <scope>NUCLEOTIDE SEQUENCE</scope>
    <source>
        <strain evidence="5">NCPPB 2970</strain>
    </source>
</reference>
<name>A0AAJ2WZY2_XANCA</name>
<evidence type="ECO:0000313" key="5">
    <source>
        <dbReference type="EMBL" id="MEC3886575.1"/>
    </source>
</evidence>
<dbReference type="InterPro" id="IPR052174">
    <property type="entry name" value="Flavoredoxin"/>
</dbReference>
<dbReference type="PANTHER" id="PTHR43567">
    <property type="entry name" value="FLAVOREDOXIN-RELATED-RELATED"/>
    <property type="match status" value="1"/>
</dbReference>
<dbReference type="Proteomes" id="UP001297361">
    <property type="component" value="Unassembled WGS sequence"/>
</dbReference>
<keyword evidence="5" id="KW-0560">Oxidoreductase</keyword>
<dbReference type="EC" id="1.5.1.-" evidence="5"/>
<sequence>MKRYQKQDFPVDQVRRFLEPGPVVLVSSAHRGQRNIMTLGWHMVLEFSPSLIACCIARGNHSFEMVRRSKQCVINLPTAELLDTVVAIGNSSGAQIDKFAHFGLTAAASTQVDAPGIAECYASFECRLHDGRQINRHNLFVWEVVHAHVARRPAVPKTVHYRGDGRFMLSGAEVSRRRLFQTGDALAALKRLAVSARPCRSAH</sequence>
<dbReference type="EMBL" id="JAJFNJ020000003">
    <property type="protein sequence ID" value="MEC3886575.1"/>
    <property type="molecule type" value="Genomic_DNA"/>
</dbReference>
<protein>
    <submittedName>
        <fullName evidence="5">Flavin reductase family protein</fullName>
        <ecNumber evidence="5">1.5.1.-</ecNumber>
    </submittedName>
</protein>
<proteinExistence type="inferred from homology"/>
<dbReference type="GO" id="GO:0010181">
    <property type="term" value="F:FMN binding"/>
    <property type="evidence" value="ECO:0007669"/>
    <property type="project" value="InterPro"/>
</dbReference>
<feature type="domain" description="Flavin reductase like" evidence="4">
    <location>
        <begin position="16"/>
        <end position="167"/>
    </location>
</feature>
<evidence type="ECO:0000256" key="2">
    <source>
        <dbReference type="ARBA" id="ARBA00022630"/>
    </source>
</evidence>
<evidence type="ECO:0000313" key="6">
    <source>
        <dbReference type="Proteomes" id="UP001297361"/>
    </source>
</evidence>
<dbReference type="SUPFAM" id="SSF50475">
    <property type="entry name" value="FMN-binding split barrel"/>
    <property type="match status" value="1"/>
</dbReference>
<evidence type="ECO:0000256" key="1">
    <source>
        <dbReference type="ARBA" id="ARBA00001917"/>
    </source>
</evidence>
<dbReference type="InterPro" id="IPR012349">
    <property type="entry name" value="Split_barrel_FMN-bd"/>
</dbReference>
<dbReference type="PANTHER" id="PTHR43567:SF1">
    <property type="entry name" value="FLAVOREDOXIN"/>
    <property type="match status" value="1"/>
</dbReference>
<comment type="similarity">
    <text evidence="3">Belongs to the flavoredoxin family.</text>
</comment>
<dbReference type="Pfam" id="PF01613">
    <property type="entry name" value="Flavin_Reduct"/>
    <property type="match status" value="1"/>
</dbReference>